<dbReference type="HAMAP" id="MF_00279">
    <property type="entry name" value="PdxJ"/>
    <property type="match status" value="1"/>
</dbReference>
<feature type="binding site" evidence="4">
    <location>
        <position position="50"/>
    </location>
    <ligand>
        <name>1-deoxy-D-xylulose 5-phosphate</name>
        <dbReference type="ChEBI" id="CHEBI:57792"/>
    </ligand>
</feature>
<dbReference type="NCBIfam" id="TIGR00559">
    <property type="entry name" value="pdxJ"/>
    <property type="match status" value="1"/>
</dbReference>
<keyword evidence="2 4" id="KW-0808">Transferase</keyword>
<dbReference type="OrthoDB" id="9806590at2"/>
<dbReference type="GO" id="GO:0033856">
    <property type="term" value="F:pyridoxine 5'-phosphate synthase activity"/>
    <property type="evidence" value="ECO:0007669"/>
    <property type="project" value="UniProtKB-UniRule"/>
</dbReference>
<name>A0A099WR68_9PORP</name>
<comment type="subunit">
    <text evidence="4">Homooctamer; tetramer of dimers.</text>
</comment>
<evidence type="ECO:0000256" key="3">
    <source>
        <dbReference type="ARBA" id="ARBA00023096"/>
    </source>
</evidence>
<dbReference type="EMBL" id="JRAI01000071">
    <property type="protein sequence ID" value="KGN84446.1"/>
    <property type="molecule type" value="Genomic_DNA"/>
</dbReference>
<dbReference type="EC" id="2.6.99.2" evidence="4 5"/>
<dbReference type="PATRIC" id="fig|111105.18.peg.1294"/>
<dbReference type="FunFam" id="3.20.20.70:FF:000150">
    <property type="entry name" value="Pyridoxine 5'-phosphate synthase"/>
    <property type="match status" value="1"/>
</dbReference>
<dbReference type="PANTHER" id="PTHR30456">
    <property type="entry name" value="PYRIDOXINE 5'-PHOSPHATE SYNTHASE"/>
    <property type="match status" value="1"/>
</dbReference>
<evidence type="ECO:0000256" key="1">
    <source>
        <dbReference type="ARBA" id="ARBA00022490"/>
    </source>
</evidence>
<dbReference type="InterPro" id="IPR036130">
    <property type="entry name" value="Pyridoxine-5'_phos_synth"/>
</dbReference>
<dbReference type="SUPFAM" id="SSF63892">
    <property type="entry name" value="Pyridoxine 5'-phosphate synthase"/>
    <property type="match status" value="1"/>
</dbReference>
<feature type="binding site" evidence="4">
    <location>
        <position position="45"/>
    </location>
    <ligand>
        <name>1-deoxy-D-xylulose 5-phosphate</name>
        <dbReference type="ChEBI" id="CHEBI:57792"/>
    </ligand>
</feature>
<gene>
    <name evidence="4" type="primary">pdxJ</name>
    <name evidence="6" type="ORF">HR08_08915</name>
</gene>
<feature type="binding site" evidence="4">
    <location>
        <position position="100"/>
    </location>
    <ligand>
        <name>1-deoxy-D-xylulose 5-phosphate</name>
        <dbReference type="ChEBI" id="CHEBI:57792"/>
    </ligand>
</feature>
<evidence type="ECO:0000256" key="2">
    <source>
        <dbReference type="ARBA" id="ARBA00022679"/>
    </source>
</evidence>
<keyword evidence="1 4" id="KW-0963">Cytoplasm</keyword>
<dbReference type="NCBIfam" id="NF003626">
    <property type="entry name" value="PRK05265.1-4"/>
    <property type="match status" value="1"/>
</dbReference>
<dbReference type="GO" id="GO:0005829">
    <property type="term" value="C:cytosol"/>
    <property type="evidence" value="ECO:0007669"/>
    <property type="project" value="TreeGrafter"/>
</dbReference>
<feature type="binding site" evidence="4">
    <location>
        <begin position="213"/>
        <end position="214"/>
    </location>
    <ligand>
        <name>3-amino-2-oxopropyl phosphate</name>
        <dbReference type="ChEBI" id="CHEBI:57279"/>
    </ligand>
</feature>
<dbReference type="CDD" id="cd00003">
    <property type="entry name" value="PNPsynthase"/>
    <property type="match status" value="1"/>
</dbReference>
<feature type="active site" description="Proton donor" evidence="4">
    <location>
        <position position="190"/>
    </location>
</feature>
<dbReference type="GO" id="GO:0008615">
    <property type="term" value="P:pyridoxine biosynthetic process"/>
    <property type="evidence" value="ECO:0007669"/>
    <property type="project" value="UniProtKB-UniRule"/>
</dbReference>
<dbReference type="NCBIfam" id="NF003625">
    <property type="entry name" value="PRK05265.1-3"/>
    <property type="match status" value="1"/>
</dbReference>
<evidence type="ECO:0000256" key="5">
    <source>
        <dbReference type="NCBIfam" id="TIGR00559"/>
    </source>
</evidence>
<feature type="binding site" evidence="4">
    <location>
        <position position="191"/>
    </location>
    <ligand>
        <name>3-amino-2-oxopropyl phosphate</name>
        <dbReference type="ChEBI" id="CHEBI:57279"/>
    </ligand>
</feature>
<reference evidence="6 7" key="1">
    <citation type="submission" date="2014-08" db="EMBL/GenBank/DDBJ databases">
        <title>Porphyromonas gulae strain:COT-052_OH1451 Genome sequencing.</title>
        <authorList>
            <person name="Wallis C."/>
            <person name="Deusch O."/>
            <person name="O'Flynn C."/>
            <person name="Davis I."/>
            <person name="Jospin G."/>
            <person name="Darling A.E."/>
            <person name="Coil D.A."/>
            <person name="Alexiev A."/>
            <person name="Horsfall A."/>
            <person name="Kirkwood N."/>
            <person name="Harris S."/>
            <person name="Eisen J.A."/>
        </authorList>
    </citation>
    <scope>NUCLEOTIDE SEQUENCE [LARGE SCALE GENOMIC DNA]</scope>
    <source>
        <strain evidence="7">COT-052 OH1451</strain>
    </source>
</reference>
<dbReference type="InterPro" id="IPR013785">
    <property type="entry name" value="Aldolase_TIM"/>
</dbReference>
<comment type="caution">
    <text evidence="4">Lacks conserved residue(s) required for the propagation of feature annotation.</text>
</comment>
<dbReference type="Pfam" id="PF03740">
    <property type="entry name" value="PdxJ"/>
    <property type="match status" value="1"/>
</dbReference>
<proteinExistence type="inferred from homology"/>
<protein>
    <recommendedName>
        <fullName evidence="4 5">Pyridoxine 5'-phosphate synthase</fullName>
        <shortName evidence="4">PNP synthase</shortName>
        <ecNumber evidence="4 5">2.6.99.2</ecNumber>
    </recommendedName>
</protein>
<feature type="binding site" evidence="4">
    <location>
        <position position="18"/>
    </location>
    <ligand>
        <name>3-amino-2-oxopropyl phosphate</name>
        <dbReference type="ChEBI" id="CHEBI:57279"/>
    </ligand>
</feature>
<feature type="site" description="Transition state stabilizer" evidence="4">
    <location>
        <position position="151"/>
    </location>
</feature>
<dbReference type="GeneID" id="57240657"/>
<dbReference type="UniPathway" id="UPA00244">
    <property type="reaction ID" value="UER00313"/>
</dbReference>
<dbReference type="eggNOG" id="COG0854">
    <property type="taxonomic scope" value="Bacteria"/>
</dbReference>
<organism evidence="6 7">
    <name type="scientific">Porphyromonas gulae</name>
    <dbReference type="NCBI Taxonomy" id="111105"/>
    <lineage>
        <taxon>Bacteria</taxon>
        <taxon>Pseudomonadati</taxon>
        <taxon>Bacteroidota</taxon>
        <taxon>Bacteroidia</taxon>
        <taxon>Bacteroidales</taxon>
        <taxon>Porphyromonadaceae</taxon>
        <taxon>Porphyromonas</taxon>
    </lineage>
</organism>
<comment type="catalytic activity">
    <reaction evidence="4">
        <text>3-amino-2-oxopropyl phosphate + 1-deoxy-D-xylulose 5-phosphate = pyridoxine 5'-phosphate + phosphate + 2 H2O + H(+)</text>
        <dbReference type="Rhea" id="RHEA:15265"/>
        <dbReference type="ChEBI" id="CHEBI:15377"/>
        <dbReference type="ChEBI" id="CHEBI:15378"/>
        <dbReference type="ChEBI" id="CHEBI:43474"/>
        <dbReference type="ChEBI" id="CHEBI:57279"/>
        <dbReference type="ChEBI" id="CHEBI:57792"/>
        <dbReference type="ChEBI" id="CHEBI:58589"/>
        <dbReference type="EC" id="2.6.99.2"/>
    </reaction>
</comment>
<evidence type="ECO:0000313" key="6">
    <source>
        <dbReference type="EMBL" id="KGN84446.1"/>
    </source>
</evidence>
<dbReference type="InterPro" id="IPR004569">
    <property type="entry name" value="PyrdxlP_synth_PdxJ"/>
</dbReference>
<dbReference type="PANTHER" id="PTHR30456:SF0">
    <property type="entry name" value="PYRIDOXINE 5'-PHOSPHATE SYNTHASE"/>
    <property type="match status" value="1"/>
</dbReference>
<dbReference type="RefSeq" id="WP_039419760.1">
    <property type="nucleotide sequence ID" value="NZ_JRAI01000071.1"/>
</dbReference>
<comment type="subcellular location">
    <subcellularLocation>
        <location evidence="4">Cytoplasm</location>
    </subcellularLocation>
</comment>
<keyword evidence="3 4" id="KW-0664">Pyridoxine biosynthesis</keyword>
<feature type="active site" description="Proton acceptor" evidence="4">
    <location>
        <position position="43"/>
    </location>
</feature>
<evidence type="ECO:0000256" key="4">
    <source>
        <dbReference type="HAMAP-Rule" id="MF_00279"/>
    </source>
</evidence>
<dbReference type="STRING" id="111105.HR09_02390"/>
<comment type="function">
    <text evidence="4">Catalyzes the complicated ring closure reaction between the two acyclic compounds 1-deoxy-D-xylulose-5-phosphate (DXP) and 3-amino-2-oxopropyl phosphate (1-amino-acetone-3-phosphate or AAP) to form pyridoxine 5'-phosphate (PNP) and inorganic phosphate.</text>
</comment>
<evidence type="ECO:0000313" key="7">
    <source>
        <dbReference type="Proteomes" id="UP000030130"/>
    </source>
</evidence>
<comment type="caution">
    <text evidence="6">The sequence shown here is derived from an EMBL/GenBank/DDBJ whole genome shotgun (WGS) entry which is preliminary data.</text>
</comment>
<dbReference type="Proteomes" id="UP000030130">
    <property type="component" value="Unassembled WGS sequence"/>
</dbReference>
<feature type="active site" description="Proton acceptor" evidence="4">
    <location>
        <position position="70"/>
    </location>
</feature>
<sequence>MTRLSVNVNKIATLRNARGGNVPDVLQVALDCERFGAQGITVHPRPDERHIRRSDVYDLKKALTTEFNIEGNPDERFIRLIEEIRPQQVTMVPDAPDVLTSNAGWDVARNYDHLCRLVEQFHTWGIRTSIFIDTDLDNISWAAKTGTDRIELYTEPYAATYHKDMAAAVQPYVKASAHAHSLGLGINAGHDLNLDNLRYFAERLPHLDEVSIGHALIADALYLGLEETIRQYRDQLAL</sequence>
<comment type="similarity">
    <text evidence="4">Belongs to the PNP synthase family.</text>
</comment>
<dbReference type="AlphaFoldDB" id="A0A099WR68"/>
<comment type="pathway">
    <text evidence="4">Cofactor biosynthesis; pyridoxine 5'-phosphate biosynthesis; pyridoxine 5'-phosphate from D-erythrose 4-phosphate: step 5/5.</text>
</comment>
<accession>A0A099WR68</accession>
<dbReference type="Gene3D" id="3.20.20.70">
    <property type="entry name" value="Aldolase class I"/>
    <property type="match status" value="1"/>
</dbReference>
<feature type="binding site" evidence="4">
    <location>
        <position position="7"/>
    </location>
    <ligand>
        <name>3-amino-2-oxopropyl phosphate</name>
        <dbReference type="ChEBI" id="CHEBI:57279"/>
    </ligand>
</feature>